<feature type="compositionally biased region" description="Polar residues" evidence="11">
    <location>
        <begin position="1"/>
        <end position="13"/>
    </location>
</feature>
<accession>A0A8K0JSU0</accession>
<feature type="region of interest" description="Disordered" evidence="11">
    <location>
        <begin position="1001"/>
        <end position="1027"/>
    </location>
</feature>
<dbReference type="GO" id="GO:0032931">
    <property type="term" value="F:histone H3K56 acetyltransferase activity"/>
    <property type="evidence" value="ECO:0007669"/>
    <property type="project" value="TreeGrafter"/>
</dbReference>
<feature type="region of interest" description="Disordered" evidence="11">
    <location>
        <begin position="1398"/>
        <end position="1432"/>
    </location>
</feature>
<feature type="compositionally biased region" description="Polar residues" evidence="11">
    <location>
        <begin position="611"/>
        <end position="623"/>
    </location>
</feature>
<feature type="region of interest" description="Disordered" evidence="11">
    <location>
        <begin position="611"/>
        <end position="632"/>
    </location>
</feature>
<feature type="compositionally biased region" description="Polar residues" evidence="11">
    <location>
        <begin position="710"/>
        <end position="722"/>
    </location>
</feature>
<feature type="compositionally biased region" description="Low complexity" evidence="11">
    <location>
        <begin position="112"/>
        <end position="133"/>
    </location>
</feature>
<feature type="compositionally biased region" description="Polar residues" evidence="11">
    <location>
        <begin position="1407"/>
        <end position="1423"/>
    </location>
</feature>
<feature type="compositionally biased region" description="Polar residues" evidence="11">
    <location>
        <begin position="436"/>
        <end position="455"/>
    </location>
</feature>
<evidence type="ECO:0000256" key="4">
    <source>
        <dbReference type="ARBA" id="ARBA00022763"/>
    </source>
</evidence>
<sequence>MDSQSEGETQPATQFEGGSDDAELLYEAKAILDERTRTIRGKPVGQYLVDWAGRDENGKPWDPTWQKKGDCTNELIREWKATKLRDPGIFGRWQAAEAERKKQEAESKRQARASASARRSGRASSRAGSVASSRGEKRKRSETADDVLTDVVTPRRRKRELKSVETAWSAGPISESALSSPEKVTRSKRGTISKGQAESEASHATAVLSDTPSQSPVKSKRSTRNLSKRDAISTGKKAQTPRIEDDVESLTSGDDTDDDVVSKPTNGKGKEPVRPLGGSRHRDSARGQVRVYGSSAVRPRAPVPSLADQIFGDAFATGSDGVEFEEATGEDPTDPVENAEDLGGSSDSELSEDNDRVIVEIGPRTIQDAELSDEADLVVDARPKATQNLPAGDIEDRTGAGGQQSALRVATTPANKGKRVAFAETQESDESVVPGTLSTVQSSQPSQEFSASPLENVQPELGQAIGSQAVPSSPRDDSLRTLSDITPTPPEDDIDAPADTHVKATPDPEELQTQAEGSAFEPADDMIALDGSRNEDQPLTESAIDLAAVADRESMPTSEAADASLDADLSASQTELFQAAVAMMADHGYEDDSESSQGQMSAVISSANEINRPTSATNNNHAGPSNHIEPLRPPRARVDIAATLQAAWMVQRSSPERPAFQPLALIRPSVLGKTDPPTVAHDPTLTQETIDQFSSPNKSPAPVRKRAQAPISQSGLASNDMSDSILPEDVFQDNSNRNTTELQVTATSEEPSCGSNETGTGQPKANGHLTSTKPPDRSNPPMNPASNADIPIDRNASIRPPMQKTPPDAIPHAPVATGLDETARQELQRLTKLSSEQATRIKALETTVSNLNEQAAASDQTIESLRASLASSSEDLELHRNLYGEARDRAVELTRDNSALEDRLSVLKSQLDLGLKQQKLHAQAEVDRVDRENKQLKNKLAFLLEQNRSTGDAIRHRAAQYPKLQYEHYKLAEAVLKERRKAADAQQALKQANKEVSRLERQLDICAPSDESDSESGIDEDDLEEYPTIDDLVTKGYTLPQTSDKDTADVILTGPGASAIQTSRSDMPDTIPREAPAMLSEPAASQSQNPVAASGAEPSTAVDNRGASLAEVAITQPPSLLQFLEKSFASTALPFDLRIDVVQSQPKKTSNTATLFPYSYDHYKVWESRILITVAGQVSENDNTSPLMVSALEVYVFTIPATLSTVIYISKVDSSGYPILPSKFKSPALTNLLVTSFLTYQCAARTRPTPRVYCRLFARAQKQYLFANSSEGGAKKVLTGLGLCKWWRSVFEKVVLNIKAEQERETGDMADATHLNCWLPGIDPAEAKNQMGPSKVPGAAHLIWSYGPPFEDSESSPLYPNRYDTTSRKLACLIPRFEDDPKGRYLDELVINASNKSQAALRRDGVSNPNKSQSSGEITSKAIQQKRKEDETRLRREAALSLERYKPADFWETLSARQDCYPGDQTGFLGVSFGPAPSSSGLVTSGQVKNLETSLDKAIGLNLKIVSRLVTALLNHDFGTRAFAMIGTGRFLSEMERILSAEIGMEAWRQRCLVEISKNAEAVERPAATATTQAMGTPVNVLKPVRKKAKNVSQAAPSSRPNAMVTGPPGQAYHCKWRLGDQTQCLSLWATAEDFERHVTSHIS</sequence>
<feature type="region of interest" description="Disordered" evidence="11">
    <location>
        <begin position="670"/>
        <end position="807"/>
    </location>
</feature>
<dbReference type="OrthoDB" id="3361892at2759"/>
<dbReference type="PROSITE" id="PS51728">
    <property type="entry name" value="RTT109_HAT"/>
    <property type="match status" value="1"/>
</dbReference>
<dbReference type="InterPro" id="IPR051236">
    <property type="entry name" value="HAT_RTT109-like"/>
</dbReference>
<keyword evidence="3" id="KW-0808">Transferase</keyword>
<keyword evidence="6" id="KW-0805">Transcription regulation</keyword>
<feature type="region of interest" description="Disordered" evidence="11">
    <location>
        <begin position="384"/>
        <end position="520"/>
    </location>
</feature>
<dbReference type="Gene3D" id="2.40.50.40">
    <property type="match status" value="1"/>
</dbReference>
<dbReference type="CDD" id="cd00024">
    <property type="entry name" value="CD_CSD"/>
    <property type="match status" value="1"/>
</dbReference>
<dbReference type="SMART" id="SM01250">
    <property type="entry name" value="KAT11"/>
    <property type="match status" value="1"/>
</dbReference>
<dbReference type="Pfam" id="PF08214">
    <property type="entry name" value="HAT_KAT11"/>
    <property type="match status" value="1"/>
</dbReference>
<dbReference type="PROSITE" id="PS50013">
    <property type="entry name" value="CHROMO_2"/>
    <property type="match status" value="1"/>
</dbReference>
<evidence type="ECO:0000256" key="7">
    <source>
        <dbReference type="ARBA" id="ARBA00023163"/>
    </source>
</evidence>
<evidence type="ECO:0000256" key="8">
    <source>
        <dbReference type="ARBA" id="ARBA00023242"/>
    </source>
</evidence>
<feature type="compositionally biased region" description="Polar residues" evidence="11">
    <location>
        <begin position="208"/>
        <end position="217"/>
    </location>
</feature>
<evidence type="ECO:0000256" key="10">
    <source>
        <dbReference type="SAM" id="Coils"/>
    </source>
</evidence>
<dbReference type="EMBL" id="JABELV010000002">
    <property type="protein sequence ID" value="KAG7579965.1"/>
    <property type="molecule type" value="Genomic_DNA"/>
</dbReference>
<evidence type="ECO:0000259" key="12">
    <source>
        <dbReference type="PROSITE" id="PS50013"/>
    </source>
</evidence>
<evidence type="ECO:0000256" key="6">
    <source>
        <dbReference type="ARBA" id="ARBA00023015"/>
    </source>
</evidence>
<keyword evidence="4" id="KW-0227">DNA damage</keyword>
<evidence type="ECO:0000256" key="11">
    <source>
        <dbReference type="SAM" id="MobiDB-lite"/>
    </source>
</evidence>
<evidence type="ECO:0000256" key="1">
    <source>
        <dbReference type="ARBA" id="ARBA00004123"/>
    </source>
</evidence>
<dbReference type="Proteomes" id="UP000812966">
    <property type="component" value="Unassembled WGS sequence"/>
</dbReference>
<feature type="domain" description="Chromo" evidence="12">
    <location>
        <begin position="26"/>
        <end position="70"/>
    </location>
</feature>
<dbReference type="EC" id="2.3.1.48" evidence="2"/>
<evidence type="ECO:0000313" key="13">
    <source>
        <dbReference type="EMBL" id="KAG7579965.1"/>
    </source>
</evidence>
<feature type="compositionally biased region" description="Polar residues" evidence="11">
    <location>
        <begin position="732"/>
        <end position="773"/>
    </location>
</feature>
<comment type="subcellular location">
    <subcellularLocation>
        <location evidence="1">Nucleus</location>
    </subcellularLocation>
</comment>
<dbReference type="PANTHER" id="PTHR31571:SF2">
    <property type="entry name" value="HISTONE ACETYLTRANSFERASE RTT109"/>
    <property type="match status" value="1"/>
</dbReference>
<proteinExistence type="predicted"/>
<keyword evidence="8" id="KW-0539">Nucleus</keyword>
<comment type="caution">
    <text evidence="13">The sequence shown here is derived from an EMBL/GenBank/DDBJ whole genome shotgun (WGS) entry which is preliminary data.</text>
</comment>
<dbReference type="InterPro" id="IPR000953">
    <property type="entry name" value="Chromo/chromo_shadow_dom"/>
</dbReference>
<evidence type="ECO:0000256" key="2">
    <source>
        <dbReference type="ARBA" id="ARBA00013184"/>
    </source>
</evidence>
<feature type="compositionally biased region" description="Polar residues" evidence="11">
    <location>
        <begin position="684"/>
        <end position="698"/>
    </location>
</feature>
<feature type="compositionally biased region" description="Acidic residues" evidence="11">
    <location>
        <begin position="322"/>
        <end position="340"/>
    </location>
</feature>
<name>A0A8K0JSU0_9TREE</name>
<keyword evidence="7" id="KW-0804">Transcription</keyword>
<evidence type="ECO:0000256" key="9">
    <source>
        <dbReference type="ARBA" id="ARBA00048940"/>
    </source>
</evidence>
<organism evidence="13 14">
    <name type="scientific">Filobasidium floriforme</name>
    <dbReference type="NCBI Taxonomy" id="5210"/>
    <lineage>
        <taxon>Eukaryota</taxon>
        <taxon>Fungi</taxon>
        <taxon>Dikarya</taxon>
        <taxon>Basidiomycota</taxon>
        <taxon>Agaricomycotina</taxon>
        <taxon>Tremellomycetes</taxon>
        <taxon>Filobasidiales</taxon>
        <taxon>Filobasidiaceae</taxon>
        <taxon>Filobasidium</taxon>
    </lineage>
</organism>
<feature type="region of interest" description="Disordered" evidence="11">
    <location>
        <begin position="1079"/>
        <end position="1100"/>
    </location>
</feature>
<feature type="coiled-coil region" evidence="10">
    <location>
        <begin position="841"/>
        <end position="946"/>
    </location>
</feature>
<dbReference type="GO" id="GO:0006974">
    <property type="term" value="P:DNA damage response"/>
    <property type="evidence" value="ECO:0007669"/>
    <property type="project" value="UniProtKB-KW"/>
</dbReference>
<dbReference type="PANTHER" id="PTHR31571">
    <property type="entry name" value="ALTERED INHERITANCE OF MITOCHONDRIA PROTEIN 6"/>
    <property type="match status" value="1"/>
</dbReference>
<comment type="catalytic activity">
    <reaction evidence="9">
        <text>L-lysyl-[histone] + acetyl-CoA = N(6)-acetyl-L-lysyl-[histone] + CoA + H(+)</text>
        <dbReference type="Rhea" id="RHEA:21992"/>
        <dbReference type="Rhea" id="RHEA-COMP:9845"/>
        <dbReference type="Rhea" id="RHEA-COMP:11338"/>
        <dbReference type="ChEBI" id="CHEBI:15378"/>
        <dbReference type="ChEBI" id="CHEBI:29969"/>
        <dbReference type="ChEBI" id="CHEBI:57287"/>
        <dbReference type="ChEBI" id="CHEBI:57288"/>
        <dbReference type="ChEBI" id="CHEBI:61930"/>
        <dbReference type="EC" id="2.3.1.48"/>
    </reaction>
    <physiologicalReaction direction="left-to-right" evidence="9">
        <dbReference type="Rhea" id="RHEA:21993"/>
    </physiologicalReaction>
</comment>
<keyword evidence="10" id="KW-0175">Coiled coil</keyword>
<feature type="compositionally biased region" description="Basic and acidic residues" evidence="11">
    <location>
        <begin position="97"/>
        <end position="109"/>
    </location>
</feature>
<dbReference type="InterPro" id="IPR016849">
    <property type="entry name" value="Rtt109"/>
</dbReference>
<dbReference type="InterPro" id="IPR013178">
    <property type="entry name" value="Histone_AcTrfase_Rtt109/CBP"/>
</dbReference>
<evidence type="ECO:0000313" key="14">
    <source>
        <dbReference type="Proteomes" id="UP000812966"/>
    </source>
</evidence>
<feature type="region of interest" description="Disordered" evidence="11">
    <location>
        <begin position="1"/>
        <end position="21"/>
    </location>
</feature>
<dbReference type="GO" id="GO:0005634">
    <property type="term" value="C:nucleus"/>
    <property type="evidence" value="ECO:0007669"/>
    <property type="project" value="UniProtKB-SubCell"/>
</dbReference>
<keyword evidence="5" id="KW-0007">Acetylation</keyword>
<evidence type="ECO:0000256" key="5">
    <source>
        <dbReference type="ARBA" id="ARBA00022990"/>
    </source>
</evidence>
<feature type="compositionally biased region" description="Acidic residues" evidence="11">
    <location>
        <begin position="1010"/>
        <end position="1027"/>
    </location>
</feature>
<gene>
    <name evidence="13" type="ORF">FFLO_00173</name>
</gene>
<evidence type="ECO:0000256" key="3">
    <source>
        <dbReference type="ARBA" id="ARBA00022679"/>
    </source>
</evidence>
<feature type="region of interest" description="Disordered" evidence="11">
    <location>
        <begin position="94"/>
        <end position="357"/>
    </location>
</feature>
<reference evidence="13" key="1">
    <citation type="submission" date="2020-04" db="EMBL/GenBank/DDBJ databases">
        <title>Analysis of mating type loci in Filobasidium floriforme.</title>
        <authorList>
            <person name="Nowrousian M."/>
        </authorList>
    </citation>
    <scope>NUCLEOTIDE SEQUENCE</scope>
    <source>
        <strain evidence="13">CBS 6242</strain>
    </source>
</reference>
<dbReference type="GO" id="GO:0006355">
    <property type="term" value="P:regulation of DNA-templated transcription"/>
    <property type="evidence" value="ECO:0007669"/>
    <property type="project" value="InterPro"/>
</dbReference>
<keyword evidence="14" id="KW-1185">Reference proteome</keyword>
<protein>
    <recommendedName>
        <fullName evidence="2">histone acetyltransferase</fullName>
        <ecNumber evidence="2">2.3.1.48</ecNumber>
    </recommendedName>
</protein>